<dbReference type="AlphaFoldDB" id="A0A7C5X3E1"/>
<dbReference type="Pfam" id="PF01368">
    <property type="entry name" value="DHH"/>
    <property type="match status" value="1"/>
</dbReference>
<name>A0A7C5X3E1_9AQUI</name>
<dbReference type="GO" id="GO:0003676">
    <property type="term" value="F:nucleic acid binding"/>
    <property type="evidence" value="ECO:0007669"/>
    <property type="project" value="InterPro"/>
</dbReference>
<dbReference type="EMBL" id="DSAC01000015">
    <property type="protein sequence ID" value="HHO73254.1"/>
    <property type="molecule type" value="Genomic_DNA"/>
</dbReference>
<protein>
    <submittedName>
        <fullName evidence="3">Bifunctional oligoribonuclease/PAP phosphatase NrnA</fullName>
    </submittedName>
</protein>
<dbReference type="InterPro" id="IPR001667">
    <property type="entry name" value="DDH_dom"/>
</dbReference>
<evidence type="ECO:0000259" key="1">
    <source>
        <dbReference type="Pfam" id="PF01368"/>
    </source>
</evidence>
<proteinExistence type="predicted"/>
<sequence>MKVETIPLIELLKEERGSILIASHESPDADTLGSALALYLFLRKKGKRVSVGCKDKVPHFLDFLPHVEEVIKLPTQEVYDLAIVVDASGFHRIGAEVKAVKRARIDHHIGGEFYGEWDYIDYSEPATASIVYKLLKSWDKDCIDQEIAQCLYSGLATDTGFFRYSNTTAEVFEMAKELVQLGADPYKTYVMFSERESLNKMKLISKVLETLTCYEDGLAAGVIILDRFFKETGTEYSDSEGLVNYPRSIEGVEVAFALIEKPDEGVFKVSLRSKGKVDVAKIAERLGGGGHKYASGCKIKAQDYQSALEMVLSAIKEELYSTPGLERTAKV</sequence>
<dbReference type="PANTHER" id="PTHR47618:SF1">
    <property type="entry name" value="BIFUNCTIONAL OLIGORIBONUCLEASE AND PAP PHOSPHATASE NRNA"/>
    <property type="match status" value="1"/>
</dbReference>
<evidence type="ECO:0000259" key="2">
    <source>
        <dbReference type="Pfam" id="PF02272"/>
    </source>
</evidence>
<accession>A0A7C5X3E1</accession>
<dbReference type="InterPro" id="IPR003156">
    <property type="entry name" value="DHHA1_dom"/>
</dbReference>
<comment type="caution">
    <text evidence="3">The sequence shown here is derived from an EMBL/GenBank/DDBJ whole genome shotgun (WGS) entry which is preliminary data.</text>
</comment>
<feature type="domain" description="DHHA1" evidence="2">
    <location>
        <begin position="231"/>
        <end position="317"/>
    </location>
</feature>
<dbReference type="Pfam" id="PF02272">
    <property type="entry name" value="DHHA1"/>
    <property type="match status" value="1"/>
</dbReference>
<dbReference type="SUPFAM" id="SSF64182">
    <property type="entry name" value="DHH phosphoesterases"/>
    <property type="match status" value="1"/>
</dbReference>
<reference evidence="3" key="1">
    <citation type="journal article" date="2020" name="mSystems">
        <title>Genome- and Community-Level Interaction Insights into Carbon Utilization and Element Cycling Functions of Hydrothermarchaeota in Hydrothermal Sediment.</title>
        <authorList>
            <person name="Zhou Z."/>
            <person name="Liu Y."/>
            <person name="Xu W."/>
            <person name="Pan J."/>
            <person name="Luo Z.H."/>
            <person name="Li M."/>
        </authorList>
    </citation>
    <scope>NUCLEOTIDE SEQUENCE [LARGE SCALE GENOMIC DNA]</scope>
    <source>
        <strain evidence="3">SpSt-114</strain>
    </source>
</reference>
<evidence type="ECO:0000313" key="3">
    <source>
        <dbReference type="EMBL" id="HHO73254.1"/>
    </source>
</evidence>
<dbReference type="Gene3D" id="3.90.1640.10">
    <property type="entry name" value="inorganic pyrophosphatase (n-terminal core)"/>
    <property type="match status" value="1"/>
</dbReference>
<dbReference type="Gene3D" id="3.10.310.30">
    <property type="match status" value="1"/>
</dbReference>
<feature type="domain" description="DDH" evidence="1">
    <location>
        <begin position="18"/>
        <end position="154"/>
    </location>
</feature>
<gene>
    <name evidence="3" type="ORF">ENN04_01270</name>
</gene>
<dbReference type="PANTHER" id="PTHR47618">
    <property type="entry name" value="BIFUNCTIONAL OLIGORIBONUCLEASE AND PAP PHOSPHATASE NRNA"/>
    <property type="match status" value="1"/>
</dbReference>
<dbReference type="InterPro" id="IPR038763">
    <property type="entry name" value="DHH_sf"/>
</dbReference>
<organism evidence="3">
    <name type="scientific">Thermocrinis ruber</name>
    <dbReference type="NCBI Taxonomy" id="75906"/>
    <lineage>
        <taxon>Bacteria</taxon>
        <taxon>Pseudomonadati</taxon>
        <taxon>Aquificota</taxon>
        <taxon>Aquificia</taxon>
        <taxon>Aquificales</taxon>
        <taxon>Aquificaceae</taxon>
        <taxon>Thermocrinis</taxon>
    </lineage>
</organism>
<dbReference type="InterPro" id="IPR051319">
    <property type="entry name" value="Oligoribo/pAp-PDE_c-di-AMP_PDE"/>
</dbReference>